<dbReference type="EMBL" id="CP103300">
    <property type="protein sequence ID" value="UYM18218.1"/>
    <property type="molecule type" value="Genomic_DNA"/>
</dbReference>
<name>A0ABY6GZI1_9GAMM</name>
<proteinExistence type="predicted"/>
<evidence type="ECO:0008006" key="3">
    <source>
        <dbReference type="Google" id="ProtNLM"/>
    </source>
</evidence>
<organism evidence="1 2">
    <name type="scientific">Endozoicomonas euniceicola</name>
    <dbReference type="NCBI Taxonomy" id="1234143"/>
    <lineage>
        <taxon>Bacteria</taxon>
        <taxon>Pseudomonadati</taxon>
        <taxon>Pseudomonadota</taxon>
        <taxon>Gammaproteobacteria</taxon>
        <taxon>Oceanospirillales</taxon>
        <taxon>Endozoicomonadaceae</taxon>
        <taxon>Endozoicomonas</taxon>
    </lineage>
</organism>
<protein>
    <recommendedName>
        <fullName evidence="3">Secreted protein</fullName>
    </recommendedName>
</protein>
<keyword evidence="2" id="KW-1185">Reference proteome</keyword>
<evidence type="ECO:0000313" key="1">
    <source>
        <dbReference type="EMBL" id="UYM18218.1"/>
    </source>
</evidence>
<dbReference type="RefSeq" id="WP_262600973.1">
    <property type="nucleotide sequence ID" value="NZ_CP103300.1"/>
</dbReference>
<gene>
    <name evidence="1" type="ORF">NX720_10040</name>
</gene>
<evidence type="ECO:0000313" key="2">
    <source>
        <dbReference type="Proteomes" id="UP001163255"/>
    </source>
</evidence>
<sequence length="59" mass="6866">MPFCFFWRRLTTTATTETIGHIVVVVLVHQPPAIDQHQPLTRPADYQPTTSRLHYLLCF</sequence>
<accession>A0ABY6GZI1</accession>
<dbReference type="Proteomes" id="UP001163255">
    <property type="component" value="Chromosome"/>
</dbReference>
<reference evidence="1" key="1">
    <citation type="submission" date="2022-10" db="EMBL/GenBank/DDBJ databases">
        <title>Completed Genome Sequence of two octocoral isolated bacterium, Endozoicomonas euniceicola EF212T and Endozoicomonas gorgoniicola PS125T.</title>
        <authorList>
            <person name="Chiou Y.-J."/>
            <person name="Chen Y.-H."/>
        </authorList>
    </citation>
    <scope>NUCLEOTIDE SEQUENCE</scope>
    <source>
        <strain evidence="1">EF212</strain>
    </source>
</reference>